<protein>
    <submittedName>
        <fullName evidence="1">Zf-HC2 domain-containing protein</fullName>
    </submittedName>
</protein>
<proteinExistence type="predicted"/>
<dbReference type="RefSeq" id="WP_227180731.1">
    <property type="nucleotide sequence ID" value="NZ_JAJBZT010000005.1"/>
</dbReference>
<name>A0ABS8D6X8_9NEIS</name>
<organism evidence="1 2">
    <name type="scientific">Leeia speluncae</name>
    <dbReference type="NCBI Taxonomy" id="2884804"/>
    <lineage>
        <taxon>Bacteria</taxon>
        <taxon>Pseudomonadati</taxon>
        <taxon>Pseudomonadota</taxon>
        <taxon>Betaproteobacteria</taxon>
        <taxon>Neisseriales</taxon>
        <taxon>Leeiaceae</taxon>
        <taxon>Leeia</taxon>
    </lineage>
</organism>
<dbReference type="Proteomes" id="UP001165395">
    <property type="component" value="Unassembled WGS sequence"/>
</dbReference>
<evidence type="ECO:0000313" key="2">
    <source>
        <dbReference type="Proteomes" id="UP001165395"/>
    </source>
</evidence>
<gene>
    <name evidence="1" type="ORF">LIN78_10375</name>
</gene>
<reference evidence="1" key="1">
    <citation type="submission" date="2021-10" db="EMBL/GenBank/DDBJ databases">
        <title>The complete genome sequence of Leeia sp. TBRC 13508.</title>
        <authorList>
            <person name="Charoenyingcharoen P."/>
            <person name="Yukphan P."/>
        </authorList>
    </citation>
    <scope>NUCLEOTIDE SEQUENCE</scope>
    <source>
        <strain evidence="1">TBRC 13508</strain>
    </source>
</reference>
<comment type="caution">
    <text evidence="1">The sequence shown here is derived from an EMBL/GenBank/DDBJ whole genome shotgun (WGS) entry which is preliminary data.</text>
</comment>
<keyword evidence="2" id="KW-1185">Reference proteome</keyword>
<sequence length="65" mass="7558">MRPLKSCRKATFLLSCKRDRPLTTTETVWLKIHLAMCIHCRRFGKQIDHLGSIANLFPESSEKSR</sequence>
<evidence type="ECO:0000313" key="1">
    <source>
        <dbReference type="EMBL" id="MCB6183949.1"/>
    </source>
</evidence>
<dbReference type="EMBL" id="JAJBZT010000005">
    <property type="protein sequence ID" value="MCB6183949.1"/>
    <property type="molecule type" value="Genomic_DNA"/>
</dbReference>
<accession>A0ABS8D6X8</accession>